<accession>A0AAV2KMH3</accession>
<dbReference type="EMBL" id="OZ035841">
    <property type="protein sequence ID" value="CAL1590819.1"/>
    <property type="molecule type" value="Genomic_DNA"/>
</dbReference>
<dbReference type="InterPro" id="IPR029071">
    <property type="entry name" value="Ubiquitin-like_domsf"/>
</dbReference>
<evidence type="ECO:0000313" key="2">
    <source>
        <dbReference type="EMBL" id="CAL1590819.1"/>
    </source>
</evidence>
<dbReference type="Pfam" id="PF00240">
    <property type="entry name" value="ubiquitin"/>
    <property type="match status" value="1"/>
</dbReference>
<name>A0AAV2KMH3_KNICA</name>
<dbReference type="SUPFAM" id="SSF54236">
    <property type="entry name" value="Ubiquitin-like"/>
    <property type="match status" value="1"/>
</dbReference>
<evidence type="ECO:0000313" key="3">
    <source>
        <dbReference type="Proteomes" id="UP001497482"/>
    </source>
</evidence>
<proteinExistence type="predicted"/>
<keyword evidence="3" id="KW-1185">Reference proteome</keyword>
<feature type="domain" description="Ubiquitin-like" evidence="1">
    <location>
        <begin position="30"/>
        <end position="83"/>
    </location>
</feature>
<evidence type="ECO:0000259" key="1">
    <source>
        <dbReference type="PROSITE" id="PS50053"/>
    </source>
</evidence>
<dbReference type="Gene3D" id="3.10.20.90">
    <property type="entry name" value="Phosphatidylinositol 3-kinase Catalytic Subunit, Chain A, domain 1"/>
    <property type="match status" value="1"/>
</dbReference>
<dbReference type="PROSITE" id="PS50053">
    <property type="entry name" value="UBIQUITIN_2"/>
    <property type="match status" value="1"/>
</dbReference>
<gene>
    <name evidence="2" type="ORF">KC01_LOCUS20268</name>
</gene>
<reference evidence="2 3" key="1">
    <citation type="submission" date="2024-04" db="EMBL/GenBank/DDBJ databases">
        <authorList>
            <person name="Waldvogel A.-M."/>
            <person name="Schoenle A."/>
        </authorList>
    </citation>
    <scope>NUCLEOTIDE SEQUENCE [LARGE SCALE GENOMIC DNA]</scope>
</reference>
<dbReference type="AlphaFoldDB" id="A0AAV2KMH3"/>
<sequence>MGVQLIVCLPDSDEKLINVCDKEDELKKITVLDLKRKIIQQLSIQNDIRLTFHGETLNETQPLKEYGIRHLSTIHTLLILHGGI</sequence>
<protein>
    <recommendedName>
        <fullName evidence="1">Ubiquitin-like domain-containing protein</fullName>
    </recommendedName>
</protein>
<dbReference type="InterPro" id="IPR000626">
    <property type="entry name" value="Ubiquitin-like_dom"/>
</dbReference>
<organism evidence="2 3">
    <name type="scientific">Knipowitschia caucasica</name>
    <name type="common">Caucasian dwarf goby</name>
    <name type="synonym">Pomatoschistus caucasicus</name>
    <dbReference type="NCBI Taxonomy" id="637954"/>
    <lineage>
        <taxon>Eukaryota</taxon>
        <taxon>Metazoa</taxon>
        <taxon>Chordata</taxon>
        <taxon>Craniata</taxon>
        <taxon>Vertebrata</taxon>
        <taxon>Euteleostomi</taxon>
        <taxon>Actinopterygii</taxon>
        <taxon>Neopterygii</taxon>
        <taxon>Teleostei</taxon>
        <taxon>Neoteleostei</taxon>
        <taxon>Acanthomorphata</taxon>
        <taxon>Gobiaria</taxon>
        <taxon>Gobiiformes</taxon>
        <taxon>Gobioidei</taxon>
        <taxon>Gobiidae</taxon>
        <taxon>Gobiinae</taxon>
        <taxon>Knipowitschia</taxon>
    </lineage>
</organism>
<dbReference type="Proteomes" id="UP001497482">
    <property type="component" value="Chromosome 19"/>
</dbReference>